<organism evidence="2 3">
    <name type="scientific">Enhygromyxa salina</name>
    <dbReference type="NCBI Taxonomy" id="215803"/>
    <lineage>
        <taxon>Bacteria</taxon>
        <taxon>Pseudomonadati</taxon>
        <taxon>Myxococcota</taxon>
        <taxon>Polyangia</taxon>
        <taxon>Nannocystales</taxon>
        <taxon>Nannocystaceae</taxon>
        <taxon>Enhygromyxa</taxon>
    </lineage>
</organism>
<evidence type="ECO:0000313" key="3">
    <source>
        <dbReference type="Proteomes" id="UP000238823"/>
    </source>
</evidence>
<gene>
    <name evidence="2" type="ORF">ENSA7_33350</name>
</gene>
<sequence length="85" mass="9037">MLLSMVSDAMSRRGVTRPTPDPDQSDKHEDGPRHPRGAVAVAPWVLGADAIASALATAAGSAIVLLSRPRGPVSEGYGMWQRFIR</sequence>
<proteinExistence type="predicted"/>
<dbReference type="EMBL" id="PVNL01000063">
    <property type="protein sequence ID" value="PRQ06911.1"/>
    <property type="molecule type" value="Genomic_DNA"/>
</dbReference>
<accession>A0A2S9YP92</accession>
<reference evidence="2 3" key="1">
    <citation type="submission" date="2018-03" db="EMBL/GenBank/DDBJ databases">
        <title>Draft Genome Sequences of the Obligatory Marine Myxobacteria Enhygromyxa salina SWB007.</title>
        <authorList>
            <person name="Poehlein A."/>
            <person name="Moghaddam J.A."/>
            <person name="Harms H."/>
            <person name="Alanjari M."/>
            <person name="Koenig G.M."/>
            <person name="Daniel R."/>
            <person name="Schaeberle T.F."/>
        </authorList>
    </citation>
    <scope>NUCLEOTIDE SEQUENCE [LARGE SCALE GENOMIC DNA]</scope>
    <source>
        <strain evidence="2 3">SWB007</strain>
    </source>
</reference>
<dbReference type="AlphaFoldDB" id="A0A2S9YP92"/>
<comment type="caution">
    <text evidence="2">The sequence shown here is derived from an EMBL/GenBank/DDBJ whole genome shotgun (WGS) entry which is preliminary data.</text>
</comment>
<evidence type="ECO:0000256" key="1">
    <source>
        <dbReference type="SAM" id="MobiDB-lite"/>
    </source>
</evidence>
<feature type="region of interest" description="Disordered" evidence="1">
    <location>
        <begin position="1"/>
        <end position="36"/>
    </location>
</feature>
<name>A0A2S9YP92_9BACT</name>
<dbReference type="Proteomes" id="UP000238823">
    <property type="component" value="Unassembled WGS sequence"/>
</dbReference>
<evidence type="ECO:0000313" key="2">
    <source>
        <dbReference type="EMBL" id="PRQ06911.1"/>
    </source>
</evidence>
<feature type="compositionally biased region" description="Basic and acidic residues" evidence="1">
    <location>
        <begin position="24"/>
        <end position="33"/>
    </location>
</feature>
<protein>
    <submittedName>
        <fullName evidence="2">Uncharacterized protein</fullName>
    </submittedName>
</protein>